<reference evidence="1 2" key="1">
    <citation type="submission" date="2023-01" db="EMBL/GenBank/DDBJ databases">
        <title>Analysis of 21 Apiospora genomes using comparative genomics revels a genus with tremendous synthesis potential of carbohydrate active enzymes and secondary metabolites.</title>
        <authorList>
            <person name="Sorensen T."/>
        </authorList>
    </citation>
    <scope>NUCLEOTIDE SEQUENCE [LARGE SCALE GENOMIC DNA]</scope>
    <source>
        <strain evidence="1 2">CBS 83171</strain>
    </source>
</reference>
<name>A0ABR1UG12_9PEZI</name>
<evidence type="ECO:0000313" key="2">
    <source>
        <dbReference type="Proteomes" id="UP001446871"/>
    </source>
</evidence>
<gene>
    <name evidence="1" type="ORF">PG996_011761</name>
</gene>
<protein>
    <submittedName>
        <fullName evidence="1">Uncharacterized protein</fullName>
    </submittedName>
</protein>
<sequence>METTGTTPPAAITDSHSDNDMVAQYFADTIATEQDGFDDSHNPKNLRTYAVEALKYLKVGDILQLRRQATAALHYMENINT</sequence>
<evidence type="ECO:0000313" key="1">
    <source>
        <dbReference type="EMBL" id="KAK8057824.1"/>
    </source>
</evidence>
<dbReference type="EMBL" id="JAQQWM010000007">
    <property type="protein sequence ID" value="KAK8057824.1"/>
    <property type="molecule type" value="Genomic_DNA"/>
</dbReference>
<accession>A0ABR1UG12</accession>
<proteinExistence type="predicted"/>
<dbReference type="Proteomes" id="UP001446871">
    <property type="component" value="Unassembled WGS sequence"/>
</dbReference>
<organism evidence="1 2">
    <name type="scientific">Apiospora saccharicola</name>
    <dbReference type="NCBI Taxonomy" id="335842"/>
    <lineage>
        <taxon>Eukaryota</taxon>
        <taxon>Fungi</taxon>
        <taxon>Dikarya</taxon>
        <taxon>Ascomycota</taxon>
        <taxon>Pezizomycotina</taxon>
        <taxon>Sordariomycetes</taxon>
        <taxon>Xylariomycetidae</taxon>
        <taxon>Amphisphaeriales</taxon>
        <taxon>Apiosporaceae</taxon>
        <taxon>Apiospora</taxon>
    </lineage>
</organism>
<comment type="caution">
    <text evidence="1">The sequence shown here is derived from an EMBL/GenBank/DDBJ whole genome shotgun (WGS) entry which is preliminary data.</text>
</comment>
<keyword evidence="2" id="KW-1185">Reference proteome</keyword>